<evidence type="ECO:0000313" key="2">
    <source>
        <dbReference type="Proteomes" id="UP000268696"/>
    </source>
</evidence>
<dbReference type="Proteomes" id="UP000268696">
    <property type="component" value="Chromosome"/>
</dbReference>
<reference evidence="1 2" key="1">
    <citation type="submission" date="2018-03" db="EMBL/GenBank/DDBJ databases">
        <title>Diversity of phytobeneficial traits revealed by whole-genome analysis of worldwide-isolated phenazine-producing Pseudomonas spp.</title>
        <authorList>
            <person name="Biessy A."/>
            <person name="Novinscak A."/>
            <person name="Blom J."/>
            <person name="Leger G."/>
            <person name="Thomashow L.S."/>
            <person name="Cazorla F.M."/>
            <person name="Josic D."/>
            <person name="Filion M."/>
        </authorList>
    </citation>
    <scope>NUCLEOTIDE SEQUENCE [LARGE SCALE GENOMIC DNA]</scope>
    <source>
        <strain evidence="1 2">30B</strain>
    </source>
</reference>
<dbReference type="EMBL" id="CP027754">
    <property type="protein sequence ID" value="AZE54603.1"/>
    <property type="molecule type" value="Genomic_DNA"/>
</dbReference>
<organism evidence="1 2">
    <name type="scientific">Pseudomonas synxantha</name>
    <dbReference type="NCBI Taxonomy" id="47883"/>
    <lineage>
        <taxon>Bacteria</taxon>
        <taxon>Pseudomonadati</taxon>
        <taxon>Pseudomonadota</taxon>
        <taxon>Gammaproteobacteria</taxon>
        <taxon>Pseudomonadales</taxon>
        <taxon>Pseudomonadaceae</taxon>
        <taxon>Pseudomonas</taxon>
    </lineage>
</organism>
<protein>
    <submittedName>
        <fullName evidence="1">Uncharacterized protein</fullName>
    </submittedName>
</protein>
<gene>
    <name evidence="1" type="ORF">C4K03_2448</name>
</gene>
<proteinExistence type="predicted"/>
<accession>A0A3G7U5F7</accession>
<name>A0A3G7U5F7_9PSED</name>
<sequence>MVADEALAFRVTASESTIAAVKLQLVAEAGNEAGEKILLERRLTEIERRLGIF</sequence>
<dbReference type="AlphaFoldDB" id="A0A3G7U5F7"/>
<evidence type="ECO:0000313" key="1">
    <source>
        <dbReference type="EMBL" id="AZE54603.1"/>
    </source>
</evidence>